<gene>
    <name evidence="1" type="ORF">HY912_05955</name>
</gene>
<dbReference type="Gene3D" id="3.40.630.30">
    <property type="match status" value="1"/>
</dbReference>
<dbReference type="AlphaFoldDB" id="A0A9D6UZ09"/>
<evidence type="ECO:0000313" key="1">
    <source>
        <dbReference type="EMBL" id="MBI5249021.1"/>
    </source>
</evidence>
<name>A0A9D6UZ09_9BACT</name>
<comment type="caution">
    <text evidence="1">The sequence shown here is derived from an EMBL/GenBank/DDBJ whole genome shotgun (WGS) entry which is preliminary data.</text>
</comment>
<evidence type="ECO:0000313" key="2">
    <source>
        <dbReference type="Proteomes" id="UP000807825"/>
    </source>
</evidence>
<sequence>MERFLTSFSESEGGWHSDGRTLVLATPRGEVTVRTKCPPGSFGNLRMEDGLGHFAHYSSIIKTVGAFEEIASRKQSIVTMALAESNLIAGYCVCWYPAADERWSALGELMYEMAAIEVSRNYRGADLAGIMLGNTLQYDFFEDKIAYMVGFSWHWDLEGTGLNPAQYRQKMMRLYGRFGFREVYTNEPNIALRVENVMMIRVGSRVSAEDQLRFRHLRFGIKRP</sequence>
<protein>
    <submittedName>
        <fullName evidence="1">N-acetyltransferase</fullName>
    </submittedName>
</protein>
<organism evidence="1 2">
    <name type="scientific">Desulfomonile tiedjei</name>
    <dbReference type="NCBI Taxonomy" id="2358"/>
    <lineage>
        <taxon>Bacteria</taxon>
        <taxon>Pseudomonadati</taxon>
        <taxon>Thermodesulfobacteriota</taxon>
        <taxon>Desulfomonilia</taxon>
        <taxon>Desulfomonilales</taxon>
        <taxon>Desulfomonilaceae</taxon>
        <taxon>Desulfomonile</taxon>
    </lineage>
</organism>
<dbReference type="EMBL" id="JACRDE010000171">
    <property type="protein sequence ID" value="MBI5249021.1"/>
    <property type="molecule type" value="Genomic_DNA"/>
</dbReference>
<dbReference type="Proteomes" id="UP000807825">
    <property type="component" value="Unassembled WGS sequence"/>
</dbReference>
<reference evidence="1" key="1">
    <citation type="submission" date="2020-07" db="EMBL/GenBank/DDBJ databases">
        <title>Huge and variable diversity of episymbiotic CPR bacteria and DPANN archaea in groundwater ecosystems.</title>
        <authorList>
            <person name="He C.Y."/>
            <person name="Keren R."/>
            <person name="Whittaker M."/>
            <person name="Farag I.F."/>
            <person name="Doudna J."/>
            <person name="Cate J.H.D."/>
            <person name="Banfield J.F."/>
        </authorList>
    </citation>
    <scope>NUCLEOTIDE SEQUENCE</scope>
    <source>
        <strain evidence="1">NC_groundwater_1664_Pr3_B-0.1um_52_9</strain>
    </source>
</reference>
<proteinExistence type="predicted"/>
<accession>A0A9D6UZ09</accession>